<dbReference type="Pfam" id="PF18096">
    <property type="entry name" value="Thump_like"/>
    <property type="match status" value="1"/>
</dbReference>
<name>A0ABV5V084_9MICO</name>
<reference evidence="3 4" key="1">
    <citation type="submission" date="2024-09" db="EMBL/GenBank/DDBJ databases">
        <authorList>
            <person name="Sun Q."/>
            <person name="Mori K."/>
        </authorList>
    </citation>
    <scope>NUCLEOTIDE SEQUENCE [LARGE SCALE GENOMIC DNA]</scope>
    <source>
        <strain evidence="3 4">JCM 12763</strain>
    </source>
</reference>
<evidence type="ECO:0000313" key="4">
    <source>
        <dbReference type="Proteomes" id="UP001589613"/>
    </source>
</evidence>
<evidence type="ECO:0000259" key="2">
    <source>
        <dbReference type="Pfam" id="PF18096"/>
    </source>
</evidence>
<dbReference type="CDD" id="cd02440">
    <property type="entry name" value="AdoMet_MTases"/>
    <property type="match status" value="1"/>
</dbReference>
<evidence type="ECO:0000313" key="3">
    <source>
        <dbReference type="EMBL" id="MFB9731185.1"/>
    </source>
</evidence>
<dbReference type="Gene3D" id="3.40.50.150">
    <property type="entry name" value="Vaccinia Virus protein VP39"/>
    <property type="match status" value="1"/>
</dbReference>
<keyword evidence="4" id="KW-1185">Reference proteome</keyword>
<gene>
    <name evidence="3" type="ORF">ACFFN0_03900</name>
</gene>
<feature type="domain" description="Methyltransferase" evidence="1">
    <location>
        <begin position="111"/>
        <end position="170"/>
    </location>
</feature>
<dbReference type="InterPro" id="IPR029063">
    <property type="entry name" value="SAM-dependent_MTases_sf"/>
</dbReference>
<keyword evidence="3" id="KW-0808">Transferase</keyword>
<dbReference type="GO" id="GO:0032259">
    <property type="term" value="P:methylation"/>
    <property type="evidence" value="ECO:0007669"/>
    <property type="project" value="UniProtKB-KW"/>
</dbReference>
<dbReference type="Proteomes" id="UP001589613">
    <property type="component" value="Unassembled WGS sequence"/>
</dbReference>
<protein>
    <submittedName>
        <fullName evidence="3">Methyltransferase domain-containing protein</fullName>
    </submittedName>
</protein>
<dbReference type="SUPFAM" id="SSF53335">
    <property type="entry name" value="S-adenosyl-L-methionine-dependent methyltransferases"/>
    <property type="match status" value="1"/>
</dbReference>
<accession>A0ABV5V084</accession>
<dbReference type="EMBL" id="JBHMAX010000007">
    <property type="protein sequence ID" value="MFB9731185.1"/>
    <property type="molecule type" value="Genomic_DNA"/>
</dbReference>
<dbReference type="Pfam" id="PF13649">
    <property type="entry name" value="Methyltransf_25"/>
    <property type="match status" value="1"/>
</dbReference>
<dbReference type="RefSeq" id="WP_141337832.1">
    <property type="nucleotide sequence ID" value="NZ_JBHMAX010000007.1"/>
</dbReference>
<dbReference type="InterPro" id="IPR041497">
    <property type="entry name" value="Thump-like"/>
</dbReference>
<dbReference type="GO" id="GO:0008168">
    <property type="term" value="F:methyltransferase activity"/>
    <property type="evidence" value="ECO:0007669"/>
    <property type="project" value="UniProtKB-KW"/>
</dbReference>
<comment type="caution">
    <text evidence="3">The sequence shown here is derived from an EMBL/GenBank/DDBJ whole genome shotgun (WGS) entry which is preliminary data.</text>
</comment>
<dbReference type="InterPro" id="IPR041698">
    <property type="entry name" value="Methyltransf_25"/>
</dbReference>
<organism evidence="3 4">
    <name type="scientific">Ornithinimicrobium kibberense</name>
    <dbReference type="NCBI Taxonomy" id="282060"/>
    <lineage>
        <taxon>Bacteria</taxon>
        <taxon>Bacillati</taxon>
        <taxon>Actinomycetota</taxon>
        <taxon>Actinomycetes</taxon>
        <taxon>Micrococcales</taxon>
        <taxon>Ornithinimicrobiaceae</taxon>
        <taxon>Ornithinimicrobium</taxon>
    </lineage>
</organism>
<proteinExistence type="predicted"/>
<sequence>MQQEDEDPGRRAAALLTDLHAGPGRAVLDGLPPYDEDAVLALTARLRDQGVPAEVVAAALTQARLRARARRRLGDLAETLLLTEDGLEQATRPAVAVRHAERFAASGVGHVWDLGCGLGLDAIALAGAGLEVTALDRDPAVVAAARANLSGHPRARVVLADAGSVTPEPDDGVWFDPARRSPGLADVHGRTRRRSRLAELSPSWEHVQLVSRRAAAAGTKLSPGFPVSEVPDGVEAEWVSLDGDVLECALWWGGAAGTTGRSAVVGTSPGAGSSGDAAVRWHVVRPPEQDPGVLVDARSVGPFLAEPDRAVVAARLTGALAATVDGAELDTGVGYVTAGRVHPLPWARWYAVQDVLPLRARPVRAWLRARDAGRVTLKKRGVGVDPGAFRTELRLSGEGPEVVLVLTRVAGRPAVLAVEPVPVP</sequence>
<feature type="domain" description="THUMP-like" evidence="2">
    <location>
        <begin position="347"/>
        <end position="420"/>
    </location>
</feature>
<keyword evidence="3" id="KW-0489">Methyltransferase</keyword>
<evidence type="ECO:0000259" key="1">
    <source>
        <dbReference type="Pfam" id="PF13649"/>
    </source>
</evidence>